<dbReference type="InterPro" id="IPR036291">
    <property type="entry name" value="NAD(P)-bd_dom_sf"/>
</dbReference>
<evidence type="ECO:0000256" key="2">
    <source>
        <dbReference type="ARBA" id="ARBA00023002"/>
    </source>
</evidence>
<comment type="similarity">
    <text evidence="1">Belongs to the short-chain dehydrogenases/reductases (SDR) family.</text>
</comment>
<feature type="compositionally biased region" description="Low complexity" evidence="3">
    <location>
        <begin position="1"/>
        <end position="19"/>
    </location>
</feature>
<evidence type="ECO:0000313" key="4">
    <source>
        <dbReference type="EMBL" id="KAB1649637.1"/>
    </source>
</evidence>
<sequence length="352" mass="37133">MTTTSTPSSPSPRRSTCPSWSEGRPTRPSRWWCACSRAGRARRSGFTDGDPLATARAAQLRGTFVTIDEKWRQAISDPLATAEGPWLTGKVAAIAGGGLSGPEGGVGFGIAWLCARSGANVAVLDRDREAGERAVELIRELGVDAEWIELDIMDDASCQTAVAAAKERFGRIDVVADSIGGGSVESILTVSEEEFDATMTLNFKSAWMLIKHVAPAMEDGGAIVTVSSGATEGRGPGMAYTFAKHALEKLTIGASQTLASRRIRVNCVRVGMIWGAFAAKGMTEDRRELRRKSVAMQIEGNSWDIASAGFFLLTEQARWVSGQVFSVDGGGMSAAARGNVGSAGSPDPGKGE</sequence>
<evidence type="ECO:0000256" key="3">
    <source>
        <dbReference type="SAM" id="MobiDB-lite"/>
    </source>
</evidence>
<protein>
    <submittedName>
        <fullName evidence="4">SDR family oxidoreductase</fullName>
    </submittedName>
</protein>
<dbReference type="OrthoDB" id="9803333at2"/>
<gene>
    <name evidence="4" type="ORF">F8O04_05180</name>
</gene>
<evidence type="ECO:0000313" key="5">
    <source>
        <dbReference type="Proteomes" id="UP000431744"/>
    </source>
</evidence>
<dbReference type="PANTHER" id="PTHR43943">
    <property type="entry name" value="DEHYDROGENASE/REDUCTASE (SDR FAMILY) MEMBER 4"/>
    <property type="match status" value="1"/>
</dbReference>
<accession>A0A6H9WRR8</accession>
<organism evidence="4 5">
    <name type="scientific">Pseudoclavibacter endophyticus</name>
    <dbReference type="NCBI Taxonomy" id="1778590"/>
    <lineage>
        <taxon>Bacteria</taxon>
        <taxon>Bacillati</taxon>
        <taxon>Actinomycetota</taxon>
        <taxon>Actinomycetes</taxon>
        <taxon>Micrococcales</taxon>
        <taxon>Microbacteriaceae</taxon>
        <taxon>Pseudoclavibacter</taxon>
    </lineage>
</organism>
<reference evidence="4 5" key="1">
    <citation type="submission" date="2019-09" db="EMBL/GenBank/DDBJ databases">
        <title>Phylogeny of genus Pseudoclavibacter and closely related genus.</title>
        <authorList>
            <person name="Li Y."/>
        </authorList>
    </citation>
    <scope>NUCLEOTIDE SEQUENCE [LARGE SCALE GENOMIC DNA]</scope>
    <source>
        <strain evidence="4 5">EGI 60007</strain>
    </source>
</reference>
<dbReference type="AlphaFoldDB" id="A0A6H9WRR8"/>
<dbReference type="Gene3D" id="3.40.50.720">
    <property type="entry name" value="NAD(P)-binding Rossmann-like Domain"/>
    <property type="match status" value="1"/>
</dbReference>
<dbReference type="EMBL" id="WBJY01000001">
    <property type="protein sequence ID" value="KAB1649637.1"/>
    <property type="molecule type" value="Genomic_DNA"/>
</dbReference>
<dbReference type="InterPro" id="IPR002347">
    <property type="entry name" value="SDR_fam"/>
</dbReference>
<dbReference type="PRINTS" id="PR00081">
    <property type="entry name" value="GDHRDH"/>
</dbReference>
<name>A0A6H9WRR8_9MICO</name>
<comment type="caution">
    <text evidence="4">The sequence shown here is derived from an EMBL/GenBank/DDBJ whole genome shotgun (WGS) entry which is preliminary data.</text>
</comment>
<proteinExistence type="inferred from homology"/>
<dbReference type="Proteomes" id="UP000431744">
    <property type="component" value="Unassembled WGS sequence"/>
</dbReference>
<dbReference type="GO" id="GO:0016491">
    <property type="term" value="F:oxidoreductase activity"/>
    <property type="evidence" value="ECO:0007669"/>
    <property type="project" value="UniProtKB-KW"/>
</dbReference>
<keyword evidence="2" id="KW-0560">Oxidoreductase</keyword>
<dbReference type="PANTHER" id="PTHR43943:SF17">
    <property type="entry name" value="3-PHENYLPROPIONATE-DIHYDRODIOL_CINNAMIC ACID-DIHYDRODIOL DEHYDROGENASE"/>
    <property type="match status" value="1"/>
</dbReference>
<feature type="region of interest" description="Disordered" evidence="3">
    <location>
        <begin position="1"/>
        <end position="28"/>
    </location>
</feature>
<keyword evidence="5" id="KW-1185">Reference proteome</keyword>
<evidence type="ECO:0000256" key="1">
    <source>
        <dbReference type="ARBA" id="ARBA00006484"/>
    </source>
</evidence>
<dbReference type="Pfam" id="PF13561">
    <property type="entry name" value="adh_short_C2"/>
    <property type="match status" value="1"/>
</dbReference>
<dbReference type="CDD" id="cd05233">
    <property type="entry name" value="SDR_c"/>
    <property type="match status" value="1"/>
</dbReference>
<dbReference type="SUPFAM" id="SSF51735">
    <property type="entry name" value="NAD(P)-binding Rossmann-fold domains"/>
    <property type="match status" value="1"/>
</dbReference>